<dbReference type="AlphaFoldDB" id="C4R3B9"/>
<proteinExistence type="predicted"/>
<dbReference type="RefSeq" id="XP_002492234.1">
    <property type="nucleotide sequence ID" value="XM_002492189.1"/>
</dbReference>
<dbReference type="KEGG" id="ppa:PAS_chr3_0025"/>
<dbReference type="HOGENOM" id="CLU_1949606_0_0_1"/>
<sequence length="129" mass="15030">MSASDRRSSHYIVNKWVIKILIQRMKLLFHIWRSKTLPKACHYPFAGNFGIHIVGSYLLFGCLKSRKRRPPVTLKLMWRRRAVQKVTHLVPLKLSSYQMKPSELIFYAIQTDQKSLGCKSNQISGELTI</sequence>
<reference evidence="1 2" key="1">
    <citation type="journal article" date="2009" name="Nat. Biotechnol.">
        <title>Genome sequence of the recombinant protein production host Pichia pastoris.</title>
        <authorList>
            <person name="De Schutter K."/>
            <person name="Lin Y.C."/>
            <person name="Tiels P."/>
            <person name="Van Hecke A."/>
            <person name="Glinka S."/>
            <person name="Weber-Lehmann J."/>
            <person name="Rouze P."/>
            <person name="Van de Peer Y."/>
            <person name="Callewaert N."/>
        </authorList>
    </citation>
    <scope>NUCLEOTIDE SEQUENCE [LARGE SCALE GENOMIC DNA]</scope>
    <source>
        <strain evidence="2">GS115 / ATCC 20864</strain>
    </source>
</reference>
<gene>
    <name evidence="1" type="ordered locus">PAS_chr3_0025</name>
</gene>
<evidence type="ECO:0000313" key="1">
    <source>
        <dbReference type="EMBL" id="CAY69954.1"/>
    </source>
</evidence>
<dbReference type="GeneID" id="8199314"/>
<evidence type="ECO:0000313" key="2">
    <source>
        <dbReference type="Proteomes" id="UP000000314"/>
    </source>
</evidence>
<dbReference type="InParanoid" id="C4R3B9"/>
<dbReference type="EMBL" id="FN392321">
    <property type="protein sequence ID" value="CAY69954.1"/>
    <property type="molecule type" value="Genomic_DNA"/>
</dbReference>
<organism evidence="1 2">
    <name type="scientific">Komagataella phaffii (strain GS115 / ATCC 20864)</name>
    <name type="common">Yeast</name>
    <name type="synonym">Pichia pastoris</name>
    <dbReference type="NCBI Taxonomy" id="644223"/>
    <lineage>
        <taxon>Eukaryota</taxon>
        <taxon>Fungi</taxon>
        <taxon>Dikarya</taxon>
        <taxon>Ascomycota</taxon>
        <taxon>Saccharomycotina</taxon>
        <taxon>Pichiomycetes</taxon>
        <taxon>Pichiales</taxon>
        <taxon>Pichiaceae</taxon>
        <taxon>Komagataella</taxon>
    </lineage>
</organism>
<accession>C4R3B9</accession>
<name>C4R3B9_KOMPG</name>
<protein>
    <submittedName>
        <fullName evidence="1">Uncharacterized protein</fullName>
    </submittedName>
</protein>
<keyword evidence="2" id="KW-1185">Reference proteome</keyword>
<dbReference type="Proteomes" id="UP000000314">
    <property type="component" value="Chromosome 3"/>
</dbReference>